<protein>
    <submittedName>
        <fullName evidence="1">Uncharacterized protein</fullName>
    </submittedName>
</protein>
<accession>A0ABS7MZ77</accession>
<keyword evidence="2" id="KW-1185">Reference proteome</keyword>
<dbReference type="RefSeq" id="WP_222582660.1">
    <property type="nucleotide sequence ID" value="NZ_JAHVHP010000001.1"/>
</dbReference>
<gene>
    <name evidence="1" type="ORF">KUV23_00200</name>
</gene>
<proteinExistence type="predicted"/>
<evidence type="ECO:0000313" key="2">
    <source>
        <dbReference type="Proteomes" id="UP000766609"/>
    </source>
</evidence>
<name>A0ABS7MZ77_9BACT</name>
<evidence type="ECO:0000313" key="1">
    <source>
        <dbReference type="EMBL" id="MBY5949367.1"/>
    </source>
</evidence>
<comment type="caution">
    <text evidence="1">The sequence shown here is derived from an EMBL/GenBank/DDBJ whole genome shotgun (WGS) entry which is preliminary data.</text>
</comment>
<reference evidence="1 2" key="1">
    <citation type="submission" date="2021-06" db="EMBL/GenBank/DDBJ databases">
        <title>44 bacteria genomes isolated from Dapeng, Shenzhen.</title>
        <authorList>
            <person name="Zheng W."/>
            <person name="Yu S."/>
            <person name="Huang Y."/>
        </authorList>
    </citation>
    <scope>NUCLEOTIDE SEQUENCE [LARGE SCALE GENOMIC DNA]</scope>
    <source>
        <strain evidence="1 2">DP5N14-6</strain>
    </source>
</reference>
<dbReference type="EMBL" id="JAHVHP010000001">
    <property type="protein sequence ID" value="MBY5949367.1"/>
    <property type="molecule type" value="Genomic_DNA"/>
</dbReference>
<dbReference type="Proteomes" id="UP000766609">
    <property type="component" value="Unassembled WGS sequence"/>
</dbReference>
<sequence length="78" mass="9078">MGKAIAQYFKRIFDDYQVLVMVNPSDYTGTELILHPDGKVEKTEMTFDEEIFEDLAEDEFKPYSPLEFQLLLAKTLNP</sequence>
<organism evidence="1 2">
    <name type="scientific">Algoriphagus marincola</name>
    <dbReference type="NCBI Taxonomy" id="264027"/>
    <lineage>
        <taxon>Bacteria</taxon>
        <taxon>Pseudomonadati</taxon>
        <taxon>Bacteroidota</taxon>
        <taxon>Cytophagia</taxon>
        <taxon>Cytophagales</taxon>
        <taxon>Cyclobacteriaceae</taxon>
        <taxon>Algoriphagus</taxon>
    </lineage>
</organism>